<dbReference type="Pfam" id="PF00962">
    <property type="entry name" value="A_deaminase"/>
    <property type="match status" value="1"/>
</dbReference>
<keyword evidence="3 5" id="KW-0862">Zinc</keyword>
<feature type="site" description="Important for catalytic activity" evidence="5">
    <location>
        <position position="212"/>
    </location>
</feature>
<dbReference type="InterPro" id="IPR032466">
    <property type="entry name" value="Metal_Hydrolase"/>
</dbReference>
<keyword evidence="1 5" id="KW-0479">Metal-binding</keyword>
<evidence type="ECO:0000313" key="8">
    <source>
        <dbReference type="Proteomes" id="UP000244962"/>
    </source>
</evidence>
<dbReference type="GO" id="GO:0008270">
    <property type="term" value="F:zinc ion binding"/>
    <property type="evidence" value="ECO:0007669"/>
    <property type="project" value="UniProtKB-UniRule"/>
</dbReference>
<comment type="function">
    <text evidence="5">Catalyzes the hydrolytic deamination of adenine to hypoxanthine. Plays an important role in the purine salvage pathway and in nitrogen catabolism.</text>
</comment>
<dbReference type="PANTHER" id="PTHR43114">
    <property type="entry name" value="ADENINE DEAMINASE"/>
    <property type="match status" value="1"/>
</dbReference>
<feature type="binding site" evidence="5">
    <location>
        <position position="270"/>
    </location>
    <ligand>
        <name>substrate</name>
    </ligand>
</feature>
<organism evidence="7 8">
    <name type="scientific">Mycetocola zhujimingii</name>
    <dbReference type="NCBI Taxonomy" id="2079792"/>
    <lineage>
        <taxon>Bacteria</taxon>
        <taxon>Bacillati</taxon>
        <taxon>Actinomycetota</taxon>
        <taxon>Actinomycetes</taxon>
        <taxon>Micrococcales</taxon>
        <taxon>Microbacteriaceae</taxon>
        <taxon>Mycetocola</taxon>
    </lineage>
</organism>
<dbReference type="Gene3D" id="3.20.20.140">
    <property type="entry name" value="Metal-dependent hydrolases"/>
    <property type="match status" value="1"/>
</dbReference>
<evidence type="ECO:0000256" key="3">
    <source>
        <dbReference type="ARBA" id="ARBA00022833"/>
    </source>
</evidence>
<feature type="binding site" evidence="5">
    <location>
        <position position="8"/>
    </location>
    <ligand>
        <name>Zn(2+)</name>
        <dbReference type="ChEBI" id="CHEBI:29105"/>
        <note>catalytic</note>
    </ligand>
</feature>
<evidence type="ECO:0000256" key="4">
    <source>
        <dbReference type="ARBA" id="ARBA00023080"/>
    </source>
</evidence>
<dbReference type="GO" id="GO:0000034">
    <property type="term" value="F:adenine deaminase activity"/>
    <property type="evidence" value="ECO:0007669"/>
    <property type="project" value="UniProtKB-UniRule"/>
</dbReference>
<dbReference type="HAMAP" id="MF_01962">
    <property type="entry name" value="Adenine_deaminase"/>
    <property type="match status" value="1"/>
</dbReference>
<dbReference type="GO" id="GO:0043103">
    <property type="term" value="P:hypoxanthine salvage"/>
    <property type="evidence" value="ECO:0007669"/>
    <property type="project" value="UniProtKB-UniRule"/>
</dbReference>
<accession>A0A2U1TAF8</accession>
<keyword evidence="2 5" id="KW-0378">Hydrolase</keyword>
<comment type="catalytic activity">
    <reaction evidence="5">
        <text>adenine + H2O + H(+) = hypoxanthine + NH4(+)</text>
        <dbReference type="Rhea" id="RHEA:23688"/>
        <dbReference type="ChEBI" id="CHEBI:15377"/>
        <dbReference type="ChEBI" id="CHEBI:15378"/>
        <dbReference type="ChEBI" id="CHEBI:16708"/>
        <dbReference type="ChEBI" id="CHEBI:17368"/>
        <dbReference type="ChEBI" id="CHEBI:28938"/>
        <dbReference type="EC" id="3.5.4.2"/>
    </reaction>
</comment>
<comment type="cofactor">
    <cofactor evidence="5">
        <name>Zn(2+)</name>
        <dbReference type="ChEBI" id="CHEBI:29105"/>
    </cofactor>
    <text evidence="5">Binds 1 zinc ion per subunit.</text>
</comment>
<keyword evidence="8" id="KW-1185">Reference proteome</keyword>
<feature type="binding site" evidence="5">
    <location>
        <position position="10"/>
    </location>
    <ligand>
        <name>Zn(2+)</name>
        <dbReference type="ChEBI" id="CHEBI:29105"/>
        <note>catalytic</note>
    </ligand>
</feature>
<reference evidence="8" key="1">
    <citation type="submission" date="2018-04" db="EMBL/GenBank/DDBJ databases">
        <authorList>
            <person name="Liu S."/>
            <person name="Wang Z."/>
            <person name="Li J."/>
        </authorList>
    </citation>
    <scope>NUCLEOTIDE SEQUENCE [LARGE SCALE GENOMIC DNA]</scope>
    <source>
        <strain evidence="8">622</strain>
    </source>
</reference>
<sequence>MKPLVELHVHIEGTLEPEMVFDLATRNNIALPYASVDALRELMEFDDLPSFLDLYYECCAVLRTREDFRDLMLAYLRRAAAAGVAHAEIFFDPQTHTLRGVPVDDVIDGLLDGIAAARDDLEVTAGLILCFLRDRPVAEAAATLESAAHRAGDLLSVGLDSAEVGYPPHLFAEVFERARELGLRTVAHAGEEGPAAYVSEALDVLRAERIDHGIRSLEDPVLVERLRREQTPLTICPFSNVRLRAVADLAGHPLKRMLDAGLNVSIHSDDPAYFGGYIDDNHREIEAALGLSASDLDTLATNAINSAFITDERRNELLG</sequence>
<dbReference type="GO" id="GO:0005829">
    <property type="term" value="C:cytosol"/>
    <property type="evidence" value="ECO:0007669"/>
    <property type="project" value="TreeGrafter"/>
</dbReference>
<gene>
    <name evidence="7" type="ORF">DF223_14640</name>
</gene>
<dbReference type="GO" id="GO:0006146">
    <property type="term" value="P:adenine catabolic process"/>
    <property type="evidence" value="ECO:0007669"/>
    <property type="project" value="UniProtKB-UniRule"/>
</dbReference>
<feature type="active site" description="Proton donor" evidence="5">
    <location>
        <position position="191"/>
    </location>
</feature>
<feature type="domain" description="Adenosine deaminase" evidence="6">
    <location>
        <begin position="3"/>
        <end position="318"/>
    </location>
</feature>
<dbReference type="NCBIfam" id="NF006850">
    <property type="entry name" value="PRK09358.1-6"/>
    <property type="match status" value="1"/>
</dbReference>
<evidence type="ECO:0000256" key="2">
    <source>
        <dbReference type="ARBA" id="ARBA00022801"/>
    </source>
</evidence>
<dbReference type="PANTHER" id="PTHR43114:SF6">
    <property type="entry name" value="ADENINE DEAMINASE"/>
    <property type="match status" value="1"/>
</dbReference>
<dbReference type="EMBL" id="QEFB01000018">
    <property type="protein sequence ID" value="PWC04675.1"/>
    <property type="molecule type" value="Genomic_DNA"/>
</dbReference>
<dbReference type="EC" id="3.5.4.2" evidence="5"/>
<name>A0A2U1TAF8_9MICO</name>
<feature type="binding site" evidence="5">
    <location>
        <position position="269"/>
    </location>
    <ligand>
        <name>Zn(2+)</name>
        <dbReference type="ChEBI" id="CHEBI:29105"/>
        <note>catalytic</note>
    </ligand>
</feature>
<evidence type="ECO:0000313" key="7">
    <source>
        <dbReference type="EMBL" id="PWC04675.1"/>
    </source>
</evidence>
<feature type="binding site" evidence="5">
    <location>
        <position position="188"/>
    </location>
    <ligand>
        <name>Zn(2+)</name>
        <dbReference type="ChEBI" id="CHEBI:29105"/>
        <note>catalytic</note>
    </ligand>
</feature>
<comment type="similarity">
    <text evidence="5">Belongs to the metallo-dependent hydrolases superfamily. Adenosine and AMP deaminases family. Adenine deaminase type 2 subfamily.</text>
</comment>
<dbReference type="CDD" id="cd01320">
    <property type="entry name" value="ADA"/>
    <property type="match status" value="1"/>
</dbReference>
<evidence type="ECO:0000259" key="6">
    <source>
        <dbReference type="Pfam" id="PF00962"/>
    </source>
</evidence>
<dbReference type="AlphaFoldDB" id="A0A2U1TAF8"/>
<dbReference type="InterPro" id="IPR028892">
    <property type="entry name" value="ADE"/>
</dbReference>
<keyword evidence="4 5" id="KW-0546">Nucleotide metabolism</keyword>
<proteinExistence type="inferred from homology"/>
<dbReference type="RefSeq" id="WP_108963721.1">
    <property type="nucleotide sequence ID" value="NZ_QEFB01000018.1"/>
</dbReference>
<dbReference type="GO" id="GO:0009117">
    <property type="term" value="P:nucleotide metabolic process"/>
    <property type="evidence" value="ECO:0007669"/>
    <property type="project" value="UniProtKB-KW"/>
</dbReference>
<dbReference type="InterPro" id="IPR001365">
    <property type="entry name" value="A_deaminase_dom"/>
</dbReference>
<dbReference type="SUPFAM" id="SSF51556">
    <property type="entry name" value="Metallo-dependent hydrolases"/>
    <property type="match status" value="1"/>
</dbReference>
<protein>
    <recommendedName>
        <fullName evidence="5">Adenine deaminase</fullName>
        <shortName evidence="5">ADE</shortName>
        <ecNumber evidence="5">3.5.4.2</ecNumber>
    </recommendedName>
    <alternativeName>
        <fullName evidence="5">Adenine aminohydrolase</fullName>
        <shortName evidence="5">AAH</shortName>
    </alternativeName>
</protein>
<evidence type="ECO:0000256" key="5">
    <source>
        <dbReference type="HAMAP-Rule" id="MF_01962"/>
    </source>
</evidence>
<dbReference type="InterPro" id="IPR006330">
    <property type="entry name" value="Ado/ade_deaminase"/>
</dbReference>
<evidence type="ECO:0000256" key="1">
    <source>
        <dbReference type="ARBA" id="ARBA00022723"/>
    </source>
</evidence>
<comment type="caution">
    <text evidence="7">The sequence shown here is derived from an EMBL/GenBank/DDBJ whole genome shotgun (WGS) entry which is preliminary data.</text>
</comment>
<dbReference type="Proteomes" id="UP000244962">
    <property type="component" value="Unassembled WGS sequence"/>
</dbReference>
<dbReference type="NCBIfam" id="TIGR01430">
    <property type="entry name" value="aden_deam"/>
    <property type="match status" value="1"/>
</dbReference>